<organism evidence="2 3">
    <name type="scientific">Piscinibacter aquaticus</name>
    <dbReference type="NCBI Taxonomy" id="392597"/>
    <lineage>
        <taxon>Bacteria</taxon>
        <taxon>Pseudomonadati</taxon>
        <taxon>Pseudomonadota</taxon>
        <taxon>Betaproteobacteria</taxon>
        <taxon>Burkholderiales</taxon>
        <taxon>Sphaerotilaceae</taxon>
        <taxon>Piscinibacter</taxon>
    </lineage>
</organism>
<evidence type="ECO:0000256" key="1">
    <source>
        <dbReference type="SAM" id="Phobius"/>
    </source>
</evidence>
<protein>
    <submittedName>
        <fullName evidence="2">Uncharacterized protein</fullName>
    </submittedName>
</protein>
<keyword evidence="1" id="KW-1133">Transmembrane helix</keyword>
<reference evidence="2 3" key="1">
    <citation type="submission" date="2019-08" db="EMBL/GenBank/DDBJ databases">
        <authorList>
            <person name="Khan S.A."/>
            <person name="Jeon C.O."/>
            <person name="Jeong S.E."/>
        </authorList>
    </citation>
    <scope>NUCLEOTIDE SEQUENCE [LARGE SCALE GENOMIC DNA]</scope>
    <source>
        <strain evidence="3">IMCC1728</strain>
    </source>
</reference>
<keyword evidence="1" id="KW-0472">Membrane</keyword>
<sequence>MAEPISPAALPASAASAPLWTLDGLRAADPVLGLALLMLAAVLLAELLHRTGACRASAAT</sequence>
<feature type="transmembrane region" description="Helical" evidence="1">
    <location>
        <begin position="30"/>
        <end position="48"/>
    </location>
</feature>
<proteinExistence type="predicted"/>
<evidence type="ECO:0000313" key="2">
    <source>
        <dbReference type="EMBL" id="TXC65835.1"/>
    </source>
</evidence>
<keyword evidence="1" id="KW-0812">Transmembrane</keyword>
<gene>
    <name evidence="2" type="ORF">FSC37_06810</name>
</gene>
<dbReference type="AlphaFoldDB" id="A0A5C6U2C0"/>
<keyword evidence="3" id="KW-1185">Reference proteome</keyword>
<name>A0A5C6U2C0_9BURK</name>
<accession>A0A5C6U2C0</accession>
<dbReference type="Proteomes" id="UP000321832">
    <property type="component" value="Unassembled WGS sequence"/>
</dbReference>
<dbReference type="EMBL" id="VOPW01000001">
    <property type="protein sequence ID" value="TXC65835.1"/>
    <property type="molecule type" value="Genomic_DNA"/>
</dbReference>
<comment type="caution">
    <text evidence="2">The sequence shown here is derived from an EMBL/GenBank/DDBJ whole genome shotgun (WGS) entry which is preliminary data.</text>
</comment>
<evidence type="ECO:0000313" key="3">
    <source>
        <dbReference type="Proteomes" id="UP000321832"/>
    </source>
</evidence>